<evidence type="ECO:0000313" key="19">
    <source>
        <dbReference type="EMBL" id="RMX24670.1"/>
    </source>
</evidence>
<comment type="function">
    <text evidence="12">Catalyzes the cyclization of GTP to (8S)-3',8-cyclo-7,8-dihydroguanosine 5'-triphosphate.</text>
</comment>
<evidence type="ECO:0000256" key="6">
    <source>
        <dbReference type="ARBA" id="ARBA00023004"/>
    </source>
</evidence>
<dbReference type="Proteomes" id="UP000460207">
    <property type="component" value="Unassembled WGS sequence"/>
</dbReference>
<gene>
    <name evidence="12 15" type="primary">moaA</name>
    <name evidence="19" type="ORF">C5O77_08885</name>
    <name evidence="16" type="ORF">CBF96_08575</name>
    <name evidence="17" type="ORF">CBG21_08780</name>
    <name evidence="18" type="ORF">DB325_10285</name>
    <name evidence="15" type="ORF">GIX76_09180</name>
    <name evidence="14" type="ORF">LR3_04090</name>
</gene>
<dbReference type="CDD" id="cd01335">
    <property type="entry name" value="Radical_SAM"/>
    <property type="match status" value="1"/>
</dbReference>
<keyword evidence="9 12" id="KW-0501">Molybdenum cofactor biosynthesis</keyword>
<dbReference type="Pfam" id="PF04055">
    <property type="entry name" value="Radical_SAM"/>
    <property type="match status" value="1"/>
</dbReference>
<dbReference type="Proteomes" id="UP000276940">
    <property type="component" value="Unassembled WGS sequence"/>
</dbReference>
<evidence type="ECO:0000313" key="18">
    <source>
        <dbReference type="EMBL" id="PTV00637.1"/>
    </source>
</evidence>
<evidence type="ECO:0000313" key="21">
    <source>
        <dbReference type="Proteomes" id="UP000215747"/>
    </source>
</evidence>
<reference evidence="21 22" key="4">
    <citation type="submission" date="2017-09" db="EMBL/GenBank/DDBJ databases">
        <title>Tripartite evolution among Lactobacillus johnsonii, Lactobacillus taiwanensis, Lactobacillus reuteri and their rodent host.</title>
        <authorList>
            <person name="Wang T."/>
            <person name="Knowles S."/>
            <person name="Cheng C."/>
        </authorList>
    </citation>
    <scope>NUCLEOTIDE SEQUENCE [LARGE SCALE GENOMIC DNA]</scope>
    <source>
        <strain evidence="17 22">103v</strain>
        <strain evidence="16 21">114h</strain>
    </source>
</reference>
<dbReference type="EMBL" id="WJND01000020">
    <property type="protein sequence ID" value="MRG90148.1"/>
    <property type="molecule type" value="Genomic_DNA"/>
</dbReference>
<dbReference type="EMBL" id="JOSX01000012">
    <property type="protein sequence ID" value="KEK15805.1"/>
    <property type="molecule type" value="Genomic_DNA"/>
</dbReference>
<accession>A0A073JQI7</accession>
<feature type="domain" description="Radical SAM core" evidence="13">
    <location>
        <begin position="7"/>
        <end position="221"/>
    </location>
</feature>
<evidence type="ECO:0000313" key="15">
    <source>
        <dbReference type="EMBL" id="MRG90148.1"/>
    </source>
</evidence>
<dbReference type="GO" id="GO:1904047">
    <property type="term" value="F:S-adenosyl-L-methionine binding"/>
    <property type="evidence" value="ECO:0007669"/>
    <property type="project" value="UniProtKB-UniRule"/>
</dbReference>
<evidence type="ECO:0000256" key="12">
    <source>
        <dbReference type="HAMAP-Rule" id="MF_01225"/>
    </source>
</evidence>
<feature type="binding site" evidence="12">
    <location>
        <position position="273"/>
    </location>
    <ligand>
        <name>[4Fe-4S] cluster</name>
        <dbReference type="ChEBI" id="CHEBI:49883"/>
        <label>2</label>
        <note>4Fe-4S-substrate</note>
    </ligand>
</feature>
<evidence type="ECO:0000313" key="20">
    <source>
        <dbReference type="Proteomes" id="UP000027731"/>
    </source>
</evidence>
<reference evidence="14 20" key="1">
    <citation type="submission" date="2014-06" db="EMBL/GenBank/DDBJ databases">
        <title>Genetic determinant of reutericyclin biosynthesis of Lactobacillus reuteri.</title>
        <authorList>
            <person name="Lin X."/>
            <person name="Duar R."/>
            <person name="Walter J."/>
            <person name="Gaenzle M."/>
        </authorList>
    </citation>
    <scope>NUCLEOTIDE SEQUENCE [LARGE SCALE GENOMIC DNA]</scope>
    <source>
        <strain evidence="14 20">LTH2584</strain>
    </source>
</reference>
<dbReference type="InterPro" id="IPR013483">
    <property type="entry name" value="MoaA"/>
</dbReference>
<name>A0A073JQI7_LIMRT</name>
<dbReference type="EMBL" id="PTLS01000042">
    <property type="protein sequence ID" value="RMX24670.1"/>
    <property type="molecule type" value="Genomic_DNA"/>
</dbReference>
<organism evidence="14 20">
    <name type="scientific">Limosilactobacillus reuteri</name>
    <name type="common">Lactobacillus reuteri</name>
    <dbReference type="NCBI Taxonomy" id="1598"/>
    <lineage>
        <taxon>Bacteria</taxon>
        <taxon>Bacillati</taxon>
        <taxon>Bacillota</taxon>
        <taxon>Bacilli</taxon>
        <taxon>Lactobacillales</taxon>
        <taxon>Lactobacillaceae</taxon>
        <taxon>Limosilactobacillus</taxon>
    </lineage>
</organism>
<dbReference type="EMBL" id="NGPL01000059">
    <property type="protein sequence ID" value="OYS67991.1"/>
    <property type="molecule type" value="Genomic_DNA"/>
</dbReference>
<reference evidence="23" key="7">
    <citation type="submission" date="2018-04" db="EMBL/GenBank/DDBJ databases">
        <title>Draft Genome Sequences of 10 Lactobacillus Species from 22 Commercial Probiotic Products.</title>
        <authorList>
            <person name="Gangiredla J."/>
            <person name="Barnaba T.J."/>
            <person name="Mammel M.K."/>
            <person name="Lacher D.W."/>
            <person name="Elkins C.A."/>
            <person name="Lampel K.A."/>
            <person name="Whitehouse C.A."/>
            <person name="Tartera C."/>
        </authorList>
    </citation>
    <scope>NUCLEOTIDE SEQUENCE [LARGE SCALE GENOMIC DNA]</scope>
    <source>
        <strain evidence="23">DS12_10</strain>
    </source>
</reference>
<comment type="pathway">
    <text evidence="12">Cofactor biosynthesis; molybdopterin biosynthesis.</text>
</comment>
<dbReference type="HAMAP" id="MF_01225_B">
    <property type="entry name" value="MoaA_B"/>
    <property type="match status" value="1"/>
</dbReference>
<reference evidence="15 25" key="8">
    <citation type="submission" date="2019-11" db="EMBL/GenBank/DDBJ databases">
        <title>Draft genome sequence of 12 host-associated Lactobacillus reuteri rodent strains.</title>
        <authorList>
            <person name="Zhang S."/>
            <person name="Ozcam M."/>
            <person name="Van Pijkeren J.P."/>
        </authorList>
    </citation>
    <scope>NUCLEOTIDE SEQUENCE [LARGE SCALE GENOMIC DNA]</scope>
    <source>
        <strain evidence="15 25">N4I</strain>
    </source>
</reference>
<keyword evidence="10 12" id="KW-0456">Lyase</keyword>
<reference evidence="18" key="5">
    <citation type="journal article" date="2018" name="Genome Announc.">
        <title>Fifty-Six Draft Genome Sequences of 10 Lactobacillus Species from 22 Commercial Dietary Supplements.</title>
        <authorList>
            <person name="Gangiredla J."/>
            <person name="Barnaba T.J."/>
            <person name="Mammel M.K."/>
            <person name="Lacher D.W."/>
            <person name="Elkins C.A."/>
            <person name="Lampel K.A."/>
            <person name="Whitehouse C.A."/>
            <person name="Tartera C."/>
        </authorList>
    </citation>
    <scope>NUCLEOTIDE SEQUENCE</scope>
    <source>
        <strain evidence="18">DS12_10</strain>
    </source>
</reference>
<keyword evidence="8 12" id="KW-0342">GTP-binding</keyword>
<dbReference type="InterPro" id="IPR040064">
    <property type="entry name" value="MoaA-like"/>
</dbReference>
<feature type="binding site" evidence="12">
    <location>
        <position position="30"/>
    </location>
    <ligand>
        <name>[4Fe-4S] cluster</name>
        <dbReference type="ChEBI" id="CHEBI:49883"/>
        <label>1</label>
        <note>4Fe-4S-S-AdoMet</note>
    </ligand>
</feature>
<dbReference type="Proteomes" id="UP000215747">
    <property type="component" value="Unassembled WGS sequence"/>
</dbReference>
<evidence type="ECO:0000313" key="16">
    <source>
        <dbReference type="EMBL" id="OYS67991.1"/>
    </source>
</evidence>
<dbReference type="SFLD" id="SFLDG01067">
    <property type="entry name" value="SPASM/twitch_domain_containing"/>
    <property type="match status" value="1"/>
</dbReference>
<evidence type="ECO:0000256" key="8">
    <source>
        <dbReference type="ARBA" id="ARBA00023134"/>
    </source>
</evidence>
<dbReference type="UniPathway" id="UPA00344"/>
<dbReference type="Proteomes" id="UP000244083">
    <property type="component" value="Unassembled WGS sequence"/>
</dbReference>
<dbReference type="EMBL" id="NGQC01000059">
    <property type="protein sequence ID" value="OYT02354.1"/>
    <property type="molecule type" value="Genomic_DNA"/>
</dbReference>
<evidence type="ECO:0000256" key="5">
    <source>
        <dbReference type="ARBA" id="ARBA00022741"/>
    </source>
</evidence>
<dbReference type="NCBIfam" id="TIGR02666">
    <property type="entry name" value="moaA"/>
    <property type="match status" value="1"/>
</dbReference>
<dbReference type="NCBIfam" id="NF001199">
    <property type="entry name" value="PRK00164.2-1"/>
    <property type="match status" value="1"/>
</dbReference>
<evidence type="ECO:0000256" key="1">
    <source>
        <dbReference type="ARBA" id="ARBA00012167"/>
    </source>
</evidence>
<dbReference type="Proteomes" id="UP000027731">
    <property type="component" value="Unassembled WGS sequence"/>
</dbReference>
<evidence type="ECO:0000256" key="2">
    <source>
        <dbReference type="ARBA" id="ARBA00022485"/>
    </source>
</evidence>
<dbReference type="SMART" id="SM00729">
    <property type="entry name" value="Elp3"/>
    <property type="match status" value="1"/>
</dbReference>
<evidence type="ECO:0000256" key="9">
    <source>
        <dbReference type="ARBA" id="ARBA00023150"/>
    </source>
</evidence>
<dbReference type="Proteomes" id="UP000216122">
    <property type="component" value="Unassembled WGS sequence"/>
</dbReference>
<evidence type="ECO:0000313" key="25">
    <source>
        <dbReference type="Proteomes" id="UP000460207"/>
    </source>
</evidence>
<evidence type="ECO:0000256" key="11">
    <source>
        <dbReference type="ARBA" id="ARBA00048697"/>
    </source>
</evidence>
<dbReference type="Pfam" id="PF06463">
    <property type="entry name" value="Mob_synth_C"/>
    <property type="match status" value="1"/>
</dbReference>
<dbReference type="GO" id="GO:0051539">
    <property type="term" value="F:4 iron, 4 sulfur cluster binding"/>
    <property type="evidence" value="ECO:0007669"/>
    <property type="project" value="UniProtKB-UniRule"/>
</dbReference>
<reference evidence="19 24" key="6">
    <citation type="journal article" date="2018" name="J Appl Environ Microbiol">
        <title>The gut symbionts Lactobacillus reuteri R2lc and 2010 encode a polyketide synthase cluster that activates the mammalian aryl-hydrocarbon receptor.</title>
        <authorList>
            <person name="Ozcam M."/>
            <person name="Roos S."/>
            <person name="Van Pijkeren J.P."/>
        </authorList>
    </citation>
    <scope>NUCLEOTIDE SEQUENCE [LARGE SCALE GENOMIC DNA]</scope>
    <source>
        <strain evidence="19 24">R2lc</strain>
    </source>
</reference>
<dbReference type="InterPro" id="IPR058240">
    <property type="entry name" value="rSAM_sf"/>
</dbReference>
<feature type="binding site" evidence="12">
    <location>
        <position position="121"/>
    </location>
    <ligand>
        <name>S-adenosyl-L-methionine</name>
        <dbReference type="ChEBI" id="CHEBI:59789"/>
    </ligand>
</feature>
<feature type="binding site" evidence="12">
    <location>
        <position position="66"/>
    </location>
    <ligand>
        <name>GTP</name>
        <dbReference type="ChEBI" id="CHEBI:37565"/>
    </ligand>
</feature>
<feature type="binding site" evidence="12">
    <location>
        <position position="27"/>
    </location>
    <ligand>
        <name>[4Fe-4S] cluster</name>
        <dbReference type="ChEBI" id="CHEBI:49883"/>
        <label>1</label>
        <note>4Fe-4S-S-AdoMet</note>
    </ligand>
</feature>
<dbReference type="EMBL" id="QAZN01000036">
    <property type="protein sequence ID" value="PTV00637.1"/>
    <property type="molecule type" value="Genomic_DNA"/>
</dbReference>
<dbReference type="RefSeq" id="WP_035152987.1">
    <property type="nucleotide sequence ID" value="NZ_CP015408.2"/>
</dbReference>
<protein>
    <recommendedName>
        <fullName evidence="1 12">GTP 3',8-cyclase</fullName>
        <ecNumber evidence="1 12">4.1.99.22</ecNumber>
    </recommendedName>
    <alternativeName>
        <fullName evidence="12">Molybdenum cofactor biosynthesis protein A</fullName>
    </alternativeName>
</protein>
<dbReference type="SFLD" id="SFLDG01383">
    <property type="entry name" value="cyclic_pyranopterin_phosphate"/>
    <property type="match status" value="1"/>
</dbReference>
<dbReference type="CDD" id="cd21117">
    <property type="entry name" value="Twitch_MoaA"/>
    <property type="match status" value="1"/>
</dbReference>
<dbReference type="PANTHER" id="PTHR22960:SF0">
    <property type="entry name" value="MOLYBDENUM COFACTOR BIOSYNTHESIS PROTEIN 1"/>
    <property type="match status" value="1"/>
</dbReference>
<dbReference type="PROSITE" id="PS01305">
    <property type="entry name" value="MOAA_NIFB_PQQE"/>
    <property type="match status" value="1"/>
</dbReference>
<sequence length="332" mass="38196">MEQLYDHFQRKIDYLRLSITDRCNLRCVYCMPAAGLDFFSQDKIMSQDEIVRLVQNFARLGVTKVRLTGGEPLLRRDLATIIYRIRQIPEITDISATTNGTALKYQAKDLKEAGLDRLNISLDTFDPEVYKKMTRGGNIKHVLQGIAAAERENFKIIKINTVVVRGENDQEIMDFINYTKDHKINVRFIEYMPIGQEISDWQQEYVPLTHIFDECRRAGLKYSPLTLPGNGPADNYQIAGYQGSFGLIHPISERFCKSCDRIRITADGYVKACLYWNEELNIRPMINDFTAFKHVVQTALDNKPLNHQMAMKNPQQIISPAPTWRHMSQIGG</sequence>
<dbReference type="SFLD" id="SFLDS00029">
    <property type="entry name" value="Radical_SAM"/>
    <property type="match status" value="1"/>
</dbReference>
<dbReference type="SFLD" id="SFLDG01386">
    <property type="entry name" value="main_SPASM_domain-containing"/>
    <property type="match status" value="1"/>
</dbReference>
<dbReference type="PATRIC" id="fig|1598.90.peg.668"/>
<comment type="similarity">
    <text evidence="12">Belongs to the radical SAM superfamily. MoaA family.</text>
</comment>
<evidence type="ECO:0000256" key="3">
    <source>
        <dbReference type="ARBA" id="ARBA00022691"/>
    </source>
</evidence>
<evidence type="ECO:0000259" key="13">
    <source>
        <dbReference type="PROSITE" id="PS51918"/>
    </source>
</evidence>
<dbReference type="GO" id="GO:0006777">
    <property type="term" value="P:Mo-molybdopterin cofactor biosynthetic process"/>
    <property type="evidence" value="ECO:0007669"/>
    <property type="project" value="UniProtKB-UniRule"/>
</dbReference>
<feature type="binding site" evidence="12">
    <location>
        <position position="256"/>
    </location>
    <ligand>
        <name>[4Fe-4S] cluster</name>
        <dbReference type="ChEBI" id="CHEBI:49883"/>
        <label>2</label>
        <note>4Fe-4S-substrate</note>
    </ligand>
</feature>
<feature type="binding site" evidence="12">
    <location>
        <position position="259"/>
    </location>
    <ligand>
        <name>[4Fe-4S] cluster</name>
        <dbReference type="ChEBI" id="CHEBI:49883"/>
        <label>2</label>
        <note>4Fe-4S-substrate</note>
    </ligand>
</feature>
<reference evidence="21 22" key="2">
    <citation type="submission" date="2017-05" db="EMBL/GenBank/DDBJ databases">
        <authorList>
            <person name="Lin X.B."/>
            <person name="Stothard P."/>
            <person name="Tasseva G."/>
            <person name="Walter J."/>
        </authorList>
    </citation>
    <scope>NUCLEOTIDE SEQUENCE [LARGE SCALE GENOMIC DNA]</scope>
    <source>
        <strain evidence="22">103v</strain>
        <strain evidence="21">114h</strain>
    </source>
</reference>
<feature type="binding site" evidence="12">
    <location>
        <position position="97"/>
    </location>
    <ligand>
        <name>GTP</name>
        <dbReference type="ChEBI" id="CHEBI:37565"/>
    </ligand>
</feature>
<dbReference type="PANTHER" id="PTHR22960">
    <property type="entry name" value="MOLYBDOPTERIN COFACTOR SYNTHESIS PROTEIN A"/>
    <property type="match status" value="1"/>
</dbReference>
<comment type="catalytic activity">
    <reaction evidence="11 12">
        <text>GTP + AH2 + S-adenosyl-L-methionine = (8S)-3',8-cyclo-7,8-dihydroguanosine 5'-triphosphate + 5'-deoxyadenosine + L-methionine + A + H(+)</text>
        <dbReference type="Rhea" id="RHEA:49576"/>
        <dbReference type="ChEBI" id="CHEBI:13193"/>
        <dbReference type="ChEBI" id="CHEBI:15378"/>
        <dbReference type="ChEBI" id="CHEBI:17319"/>
        <dbReference type="ChEBI" id="CHEBI:17499"/>
        <dbReference type="ChEBI" id="CHEBI:37565"/>
        <dbReference type="ChEBI" id="CHEBI:57844"/>
        <dbReference type="ChEBI" id="CHEBI:59789"/>
        <dbReference type="ChEBI" id="CHEBI:131766"/>
        <dbReference type="EC" id="4.1.99.22"/>
    </reaction>
</comment>
<reference evidence="16" key="3">
    <citation type="submission" date="2017-05" db="EMBL/GenBank/DDBJ databases">
        <authorList>
            <person name="Song R."/>
            <person name="Chenine A.L."/>
            <person name="Ruprecht R.M."/>
        </authorList>
    </citation>
    <scope>NUCLEOTIDE SEQUENCE [LARGE SCALE GENOMIC DNA]</scope>
    <source>
        <strain evidence="17">103v</strain>
        <strain evidence="16">114h</strain>
    </source>
</reference>
<evidence type="ECO:0000256" key="10">
    <source>
        <dbReference type="ARBA" id="ARBA00023239"/>
    </source>
</evidence>
<feature type="binding site" evidence="12">
    <location>
        <position position="192"/>
    </location>
    <ligand>
        <name>S-adenosyl-L-methionine</name>
        <dbReference type="ChEBI" id="CHEBI:59789"/>
    </ligand>
</feature>
<comment type="cofactor">
    <cofactor evidence="12">
        <name>[4Fe-4S] cluster</name>
        <dbReference type="ChEBI" id="CHEBI:49883"/>
    </cofactor>
    <text evidence="12">Binds 2 [4Fe-4S] clusters. Binds 1 [4Fe-4S] cluster coordinated with 3 cysteines and an exchangeable S-adenosyl-L-methionine and 1 [4Fe-4S] cluster coordinated with 3 cysteines and the GTP-derived substrate.</text>
</comment>
<dbReference type="AlphaFoldDB" id="A0A073JQI7"/>
<dbReference type="SUPFAM" id="SSF102114">
    <property type="entry name" value="Radical SAM enzymes"/>
    <property type="match status" value="1"/>
</dbReference>
<feature type="binding site" evidence="12">
    <location>
        <begin position="261"/>
        <end position="263"/>
    </location>
    <ligand>
        <name>GTP</name>
        <dbReference type="ChEBI" id="CHEBI:37565"/>
    </ligand>
</feature>
<proteinExistence type="inferred from homology"/>
<dbReference type="Gene3D" id="3.20.20.70">
    <property type="entry name" value="Aldolase class I"/>
    <property type="match status" value="1"/>
</dbReference>
<keyword evidence="2 12" id="KW-0004">4Fe-4S</keyword>
<evidence type="ECO:0000313" key="24">
    <source>
        <dbReference type="Proteomes" id="UP000276940"/>
    </source>
</evidence>
<comment type="caution">
    <text evidence="14">The sequence shown here is derived from an EMBL/GenBank/DDBJ whole genome shotgun (WGS) entry which is preliminary data.</text>
</comment>
<feature type="binding site" evidence="12">
    <location>
        <position position="158"/>
    </location>
    <ligand>
        <name>GTP</name>
        <dbReference type="ChEBI" id="CHEBI:37565"/>
    </ligand>
</feature>
<dbReference type="GO" id="GO:0061798">
    <property type="term" value="F:GTP 3',8'-cyclase activity"/>
    <property type="evidence" value="ECO:0007669"/>
    <property type="project" value="UniProtKB-UniRule"/>
</dbReference>
<keyword evidence="4 12" id="KW-0479">Metal-binding</keyword>
<dbReference type="InterPro" id="IPR010505">
    <property type="entry name" value="MoaA_twitch"/>
</dbReference>
<evidence type="ECO:0000313" key="17">
    <source>
        <dbReference type="EMBL" id="OYT02354.1"/>
    </source>
</evidence>
<keyword evidence="3 12" id="KW-0949">S-adenosyl-L-methionine</keyword>
<keyword evidence="5 12" id="KW-0547">Nucleotide-binding</keyword>
<evidence type="ECO:0000313" key="14">
    <source>
        <dbReference type="EMBL" id="KEK15805.1"/>
    </source>
</evidence>
<evidence type="ECO:0000313" key="22">
    <source>
        <dbReference type="Proteomes" id="UP000216122"/>
    </source>
</evidence>
<keyword evidence="6 12" id="KW-0408">Iron</keyword>
<feature type="binding site" evidence="12">
    <location>
        <position position="70"/>
    </location>
    <ligand>
        <name>S-adenosyl-L-methionine</name>
        <dbReference type="ChEBI" id="CHEBI:59789"/>
    </ligand>
</feature>
<dbReference type="InterPro" id="IPR013785">
    <property type="entry name" value="Aldolase_TIM"/>
</dbReference>
<dbReference type="InterPro" id="IPR007197">
    <property type="entry name" value="rSAM"/>
</dbReference>
<dbReference type="InterPro" id="IPR050105">
    <property type="entry name" value="MoCo_biosynth_MoaA/MoaC"/>
</dbReference>
<comment type="subunit">
    <text evidence="12">Monomer and homodimer.</text>
</comment>
<feature type="binding site" evidence="12">
    <location>
        <position position="29"/>
    </location>
    <ligand>
        <name>S-adenosyl-L-methionine</name>
        <dbReference type="ChEBI" id="CHEBI:59789"/>
    </ligand>
</feature>
<feature type="binding site" evidence="12">
    <location>
        <position position="23"/>
    </location>
    <ligand>
        <name>[4Fe-4S] cluster</name>
        <dbReference type="ChEBI" id="CHEBI:49883"/>
        <label>1</label>
        <note>4Fe-4S-S-AdoMet</note>
    </ligand>
</feature>
<dbReference type="GO" id="GO:0061799">
    <property type="term" value="F:cyclic pyranopterin monophosphate synthase activity"/>
    <property type="evidence" value="ECO:0007669"/>
    <property type="project" value="TreeGrafter"/>
</dbReference>
<keyword evidence="7 12" id="KW-0411">Iron-sulfur</keyword>
<dbReference type="EC" id="4.1.99.22" evidence="1 12"/>
<dbReference type="PROSITE" id="PS51918">
    <property type="entry name" value="RADICAL_SAM"/>
    <property type="match status" value="1"/>
</dbReference>
<feature type="binding site" evidence="12">
    <location>
        <position position="16"/>
    </location>
    <ligand>
        <name>GTP</name>
        <dbReference type="ChEBI" id="CHEBI:37565"/>
    </ligand>
</feature>
<dbReference type="GO" id="GO:0005525">
    <property type="term" value="F:GTP binding"/>
    <property type="evidence" value="ECO:0007669"/>
    <property type="project" value="UniProtKB-UniRule"/>
</dbReference>
<evidence type="ECO:0000256" key="4">
    <source>
        <dbReference type="ARBA" id="ARBA00022723"/>
    </source>
</evidence>
<evidence type="ECO:0000313" key="23">
    <source>
        <dbReference type="Proteomes" id="UP000244083"/>
    </source>
</evidence>
<dbReference type="InterPro" id="IPR006638">
    <property type="entry name" value="Elp3/MiaA/NifB-like_rSAM"/>
</dbReference>
<evidence type="ECO:0000256" key="7">
    <source>
        <dbReference type="ARBA" id="ARBA00023014"/>
    </source>
</evidence>
<dbReference type="GO" id="GO:0046872">
    <property type="term" value="F:metal ion binding"/>
    <property type="evidence" value="ECO:0007669"/>
    <property type="project" value="UniProtKB-KW"/>
</dbReference>
<dbReference type="InterPro" id="IPR000385">
    <property type="entry name" value="MoaA_NifB_PqqE_Fe-S-bd_CS"/>
</dbReference>